<dbReference type="InterPro" id="IPR050169">
    <property type="entry name" value="Krueppel_C2H2_ZnF"/>
</dbReference>
<evidence type="ECO:0000256" key="1">
    <source>
        <dbReference type="SAM" id="MobiDB-lite"/>
    </source>
</evidence>
<dbReference type="InterPro" id="IPR036051">
    <property type="entry name" value="KRAB_dom_sf"/>
</dbReference>
<dbReference type="CDD" id="cd07765">
    <property type="entry name" value="KRAB_A-box"/>
    <property type="match status" value="1"/>
</dbReference>
<dbReference type="EMBL" id="JANPWB010000005">
    <property type="protein sequence ID" value="KAJ1183275.1"/>
    <property type="molecule type" value="Genomic_DNA"/>
</dbReference>
<reference evidence="3" key="1">
    <citation type="journal article" date="2022" name="bioRxiv">
        <title>Sequencing and chromosome-scale assembly of the giantPleurodeles waltlgenome.</title>
        <authorList>
            <person name="Brown T."/>
            <person name="Elewa A."/>
            <person name="Iarovenko S."/>
            <person name="Subramanian E."/>
            <person name="Araus A.J."/>
            <person name="Petzold A."/>
            <person name="Susuki M."/>
            <person name="Suzuki K.-i.T."/>
            <person name="Hayashi T."/>
            <person name="Toyoda A."/>
            <person name="Oliveira C."/>
            <person name="Osipova E."/>
            <person name="Leigh N.D."/>
            <person name="Simon A."/>
            <person name="Yun M.H."/>
        </authorList>
    </citation>
    <scope>NUCLEOTIDE SEQUENCE</scope>
    <source>
        <strain evidence="3">20211129_DDA</strain>
        <tissue evidence="3">Liver</tissue>
    </source>
</reference>
<dbReference type="InterPro" id="IPR001909">
    <property type="entry name" value="KRAB"/>
</dbReference>
<gene>
    <name evidence="3" type="ORF">NDU88_000100</name>
</gene>
<feature type="compositionally biased region" description="Polar residues" evidence="1">
    <location>
        <begin position="303"/>
        <end position="315"/>
    </location>
</feature>
<keyword evidence="4" id="KW-1185">Reference proteome</keyword>
<dbReference type="Proteomes" id="UP001066276">
    <property type="component" value="Chromosome 3_1"/>
</dbReference>
<feature type="region of interest" description="Disordered" evidence="1">
    <location>
        <begin position="105"/>
        <end position="177"/>
    </location>
</feature>
<organism evidence="3 4">
    <name type="scientific">Pleurodeles waltl</name>
    <name type="common">Iberian ribbed newt</name>
    <dbReference type="NCBI Taxonomy" id="8319"/>
    <lineage>
        <taxon>Eukaryota</taxon>
        <taxon>Metazoa</taxon>
        <taxon>Chordata</taxon>
        <taxon>Craniata</taxon>
        <taxon>Vertebrata</taxon>
        <taxon>Euteleostomi</taxon>
        <taxon>Amphibia</taxon>
        <taxon>Batrachia</taxon>
        <taxon>Caudata</taxon>
        <taxon>Salamandroidea</taxon>
        <taxon>Salamandridae</taxon>
        <taxon>Pleurodelinae</taxon>
        <taxon>Pleurodeles</taxon>
    </lineage>
</organism>
<protein>
    <recommendedName>
        <fullName evidence="2">KRAB domain-containing protein</fullName>
    </recommendedName>
</protein>
<dbReference type="AlphaFoldDB" id="A0AAV7U396"/>
<evidence type="ECO:0000313" key="3">
    <source>
        <dbReference type="EMBL" id="KAJ1183275.1"/>
    </source>
</evidence>
<evidence type="ECO:0000313" key="4">
    <source>
        <dbReference type="Proteomes" id="UP001066276"/>
    </source>
</evidence>
<comment type="caution">
    <text evidence="3">The sequence shown here is derived from an EMBL/GenBank/DDBJ whole genome shotgun (WGS) entry which is preliminary data.</text>
</comment>
<dbReference type="Gene3D" id="6.10.140.140">
    <property type="match status" value="1"/>
</dbReference>
<accession>A0AAV7U396</accession>
<evidence type="ECO:0000259" key="2">
    <source>
        <dbReference type="PROSITE" id="PS50805"/>
    </source>
</evidence>
<dbReference type="PANTHER" id="PTHR23232">
    <property type="entry name" value="KRAB DOMAIN C2H2 ZINC FINGER"/>
    <property type="match status" value="1"/>
</dbReference>
<dbReference type="SUPFAM" id="SSF109640">
    <property type="entry name" value="KRAB domain (Kruppel-associated box)"/>
    <property type="match status" value="1"/>
</dbReference>
<feature type="region of interest" description="Disordered" evidence="1">
    <location>
        <begin position="300"/>
        <end position="322"/>
    </location>
</feature>
<dbReference type="PANTHER" id="PTHR23232:SF118">
    <property type="entry name" value="ZINC FINGER PROTEIN 746"/>
    <property type="match status" value="1"/>
</dbReference>
<name>A0AAV7U396_PLEWA</name>
<dbReference type="GO" id="GO:0006355">
    <property type="term" value="P:regulation of DNA-templated transcription"/>
    <property type="evidence" value="ECO:0007669"/>
    <property type="project" value="InterPro"/>
</dbReference>
<proteinExistence type="predicted"/>
<sequence>MRSRREMSPQGPAEVPFTFYDVAACFSEEEWKLLHQWQKELYRNVMQDIHQAFSSLGPLIATSIFSLRPKEKDDLLSMEHQDLEIRSSVTTCSRTMAAEPKALFSGNQYPKDAEEMDEAGSSDGPSIGCQVAAPGSVLKKEKEVSNTPMDHSDTEGGDLRPSPSLGPEAAGSVASIGINEEGETYTIDIQGYQRRDQFNRPTESDISTPVASVGFTEEDKTYSMGVQSLQRGDMFYSATGNRSMNRKRIAGNSLKYSGRSTFCRPTARSLRGSMAKNMSQYANPTHLVWSGREEELRGEETLQSQETKLPSTNDCSRPARTKPKRVRAESLILAFQMSKQYLVIDVVES</sequence>
<dbReference type="PROSITE" id="PS50805">
    <property type="entry name" value="KRAB"/>
    <property type="match status" value="1"/>
</dbReference>
<dbReference type="Pfam" id="PF01352">
    <property type="entry name" value="KRAB"/>
    <property type="match status" value="1"/>
</dbReference>
<dbReference type="SMART" id="SM00349">
    <property type="entry name" value="KRAB"/>
    <property type="match status" value="1"/>
</dbReference>
<feature type="domain" description="KRAB" evidence="2">
    <location>
        <begin position="17"/>
        <end position="88"/>
    </location>
</feature>
<feature type="compositionally biased region" description="Basic and acidic residues" evidence="1">
    <location>
        <begin position="138"/>
        <end position="158"/>
    </location>
</feature>